<dbReference type="AlphaFoldDB" id="A0A4R0JE09"/>
<dbReference type="Pfam" id="PF00805">
    <property type="entry name" value="Pentapeptide"/>
    <property type="match status" value="1"/>
</dbReference>
<sequence length="260" mass="29216">MDDAQYGPHRFSGGGEETDAFRGAAFRVADLRGARFTDCDLSGVKIVDGCLVDVDISGYVERLLVNGVDVTGYVDAELDRRHPERVQLREIQDADGFRAMWDTIEKLWSDAIARAERRPETARNERVDGEWSFAETLRHLVFIVDAWLSRPVLDQEHPYHPLGVVQSWYADEDAVALGLDLAAVPAYDEVLRVFGDRMAVVRRAVDALTNSDLGRMSDRTPAPGYPEEPRAVAECLAVVMEEACEHYRFATRDLTTLETR</sequence>
<dbReference type="InterPro" id="IPR034660">
    <property type="entry name" value="DinB/YfiT-like"/>
</dbReference>
<name>A0A4R0JE09_9ACTN</name>
<evidence type="ECO:0000313" key="3">
    <source>
        <dbReference type="Proteomes" id="UP000293342"/>
    </source>
</evidence>
<comment type="caution">
    <text evidence="2">The sequence shown here is derived from an EMBL/GenBank/DDBJ whole genome shotgun (WGS) entry which is preliminary data.</text>
</comment>
<dbReference type="Gene3D" id="1.20.120.450">
    <property type="entry name" value="dinb family like domain"/>
    <property type="match status" value="1"/>
</dbReference>
<dbReference type="EMBL" id="SJKD01000008">
    <property type="protein sequence ID" value="TCC45001.1"/>
    <property type="molecule type" value="Genomic_DNA"/>
</dbReference>
<dbReference type="InterPro" id="IPR024775">
    <property type="entry name" value="DinB-like"/>
</dbReference>
<reference evidence="2 3" key="1">
    <citation type="submission" date="2019-02" db="EMBL/GenBank/DDBJ databases">
        <title>Kribbella capetownensis sp. nov. and Kribbella speibonae sp. nov., isolated from soil.</title>
        <authorList>
            <person name="Curtis S.M."/>
            <person name="Norton I."/>
            <person name="Everest G.J."/>
            <person name="Meyers P.R."/>
        </authorList>
    </citation>
    <scope>NUCLEOTIDE SEQUENCE [LARGE SCALE GENOMIC DNA]</scope>
    <source>
        <strain evidence="2 3">YM53</strain>
    </source>
</reference>
<dbReference type="InterPro" id="IPR001646">
    <property type="entry name" value="5peptide_repeat"/>
</dbReference>
<accession>A0A4R0JE09</accession>
<dbReference type="OrthoDB" id="3542438at2"/>
<organism evidence="2 3">
    <name type="scientific">Kribbella capetownensis</name>
    <dbReference type="NCBI Taxonomy" id="1572659"/>
    <lineage>
        <taxon>Bacteria</taxon>
        <taxon>Bacillati</taxon>
        <taxon>Actinomycetota</taxon>
        <taxon>Actinomycetes</taxon>
        <taxon>Propionibacteriales</taxon>
        <taxon>Kribbellaceae</taxon>
        <taxon>Kribbella</taxon>
    </lineage>
</organism>
<dbReference type="Proteomes" id="UP000293342">
    <property type="component" value="Unassembled WGS sequence"/>
</dbReference>
<protein>
    <submittedName>
        <fullName evidence="2">DinB family protein</fullName>
    </submittedName>
</protein>
<dbReference type="SUPFAM" id="SSF109854">
    <property type="entry name" value="DinB/YfiT-like putative metalloenzymes"/>
    <property type="match status" value="1"/>
</dbReference>
<dbReference type="SUPFAM" id="SSF141571">
    <property type="entry name" value="Pentapeptide repeat-like"/>
    <property type="match status" value="1"/>
</dbReference>
<dbReference type="Pfam" id="PF12867">
    <property type="entry name" value="DinB_2"/>
    <property type="match status" value="1"/>
</dbReference>
<gene>
    <name evidence="2" type="ORF">E0H75_31255</name>
</gene>
<dbReference type="RefSeq" id="WP_131517305.1">
    <property type="nucleotide sequence ID" value="NZ_SJKD01000008.1"/>
</dbReference>
<keyword evidence="3" id="KW-1185">Reference proteome</keyword>
<feature type="domain" description="DinB-like" evidence="1">
    <location>
        <begin position="104"/>
        <end position="249"/>
    </location>
</feature>
<evidence type="ECO:0000313" key="2">
    <source>
        <dbReference type="EMBL" id="TCC45001.1"/>
    </source>
</evidence>
<proteinExistence type="predicted"/>
<dbReference type="Gene3D" id="2.160.20.80">
    <property type="entry name" value="E3 ubiquitin-protein ligase SopA"/>
    <property type="match status" value="1"/>
</dbReference>
<evidence type="ECO:0000259" key="1">
    <source>
        <dbReference type="Pfam" id="PF12867"/>
    </source>
</evidence>